<dbReference type="InterPro" id="IPR029063">
    <property type="entry name" value="SAM-dependent_MTases_sf"/>
</dbReference>
<accession>A0A7R9ZP85</accession>
<keyword evidence="1" id="KW-0489">Methyltransferase</keyword>
<dbReference type="Gene3D" id="3.40.50.150">
    <property type="entry name" value="Vaccinia Virus protein VP39"/>
    <property type="match status" value="1"/>
</dbReference>
<dbReference type="PANTHER" id="PTHR10509:SF14">
    <property type="entry name" value="CAFFEOYL-COA O-METHYLTRANSFERASE 3-RELATED"/>
    <property type="match status" value="1"/>
</dbReference>
<evidence type="ECO:0000256" key="3">
    <source>
        <dbReference type="ARBA" id="ARBA00022691"/>
    </source>
</evidence>
<organism evidence="5">
    <name type="scientific">Craspedostauros australis</name>
    <dbReference type="NCBI Taxonomy" id="1486917"/>
    <lineage>
        <taxon>Eukaryota</taxon>
        <taxon>Sar</taxon>
        <taxon>Stramenopiles</taxon>
        <taxon>Ochrophyta</taxon>
        <taxon>Bacillariophyta</taxon>
        <taxon>Bacillariophyceae</taxon>
        <taxon>Bacillariophycidae</taxon>
        <taxon>Naviculales</taxon>
        <taxon>Naviculaceae</taxon>
        <taxon>Craspedostauros</taxon>
    </lineage>
</organism>
<keyword evidence="2" id="KW-0808">Transferase</keyword>
<dbReference type="PANTHER" id="PTHR10509">
    <property type="entry name" value="O-METHYLTRANSFERASE-RELATED"/>
    <property type="match status" value="1"/>
</dbReference>
<evidence type="ECO:0008006" key="6">
    <source>
        <dbReference type="Google" id="ProtNLM"/>
    </source>
</evidence>
<evidence type="ECO:0000256" key="4">
    <source>
        <dbReference type="ARBA" id="ARBA00023453"/>
    </source>
</evidence>
<evidence type="ECO:0000256" key="1">
    <source>
        <dbReference type="ARBA" id="ARBA00022603"/>
    </source>
</evidence>
<protein>
    <recommendedName>
        <fullName evidence="6">Caffeoyl-CoA O-methyltransferase</fullName>
    </recommendedName>
</protein>
<sequence length="223" mass="24890">MSAKFQTPRIVSRAVNEYVLKHGFRESKVAEKLRLATANHESSVMMGDPTEASMFKVLLPAMGAKNIIEVGVYTGYTTLVMADAVGPEGKIVALDVNDDYAKIGKPFWKEAGVDDRIDLRIGPAKDSLQSMVDEVLHDTFDFAFIDADKPGYIEYYELLMKLVRKNGIIAIDNVFWSGDVFDESITDSDTVALRNITQHVKKDDRVDHVMLPFADGVTLVRKK</sequence>
<dbReference type="EMBL" id="HBEF01018436">
    <property type="protein sequence ID" value="CAD8339254.1"/>
    <property type="molecule type" value="Transcribed_RNA"/>
</dbReference>
<dbReference type="Pfam" id="PF01596">
    <property type="entry name" value="Methyltransf_3"/>
    <property type="match status" value="1"/>
</dbReference>
<dbReference type="AlphaFoldDB" id="A0A7R9ZP85"/>
<reference evidence="5" key="1">
    <citation type="submission" date="2021-01" db="EMBL/GenBank/DDBJ databases">
        <authorList>
            <person name="Corre E."/>
            <person name="Pelletier E."/>
            <person name="Niang G."/>
            <person name="Scheremetjew M."/>
            <person name="Finn R."/>
            <person name="Kale V."/>
            <person name="Holt S."/>
            <person name="Cochrane G."/>
            <person name="Meng A."/>
            <person name="Brown T."/>
            <person name="Cohen L."/>
        </authorList>
    </citation>
    <scope>NUCLEOTIDE SEQUENCE</scope>
    <source>
        <strain evidence="5">CCMP3328</strain>
    </source>
</reference>
<dbReference type="GO" id="GO:0008171">
    <property type="term" value="F:O-methyltransferase activity"/>
    <property type="evidence" value="ECO:0007669"/>
    <property type="project" value="InterPro"/>
</dbReference>
<name>A0A7R9ZP85_9STRA</name>
<dbReference type="GO" id="GO:0032259">
    <property type="term" value="P:methylation"/>
    <property type="evidence" value="ECO:0007669"/>
    <property type="project" value="UniProtKB-KW"/>
</dbReference>
<keyword evidence="3" id="KW-0949">S-adenosyl-L-methionine</keyword>
<proteinExistence type="inferred from homology"/>
<evidence type="ECO:0000256" key="2">
    <source>
        <dbReference type="ARBA" id="ARBA00022679"/>
    </source>
</evidence>
<evidence type="ECO:0000313" key="5">
    <source>
        <dbReference type="EMBL" id="CAD8339254.1"/>
    </source>
</evidence>
<comment type="similarity">
    <text evidence="4">Belongs to the class I-like SAM-binding methyltransferase superfamily. Cation-dependent O-methyltransferase family.</text>
</comment>
<dbReference type="SUPFAM" id="SSF53335">
    <property type="entry name" value="S-adenosyl-L-methionine-dependent methyltransferases"/>
    <property type="match status" value="1"/>
</dbReference>
<dbReference type="GO" id="GO:0008757">
    <property type="term" value="F:S-adenosylmethionine-dependent methyltransferase activity"/>
    <property type="evidence" value="ECO:0007669"/>
    <property type="project" value="TreeGrafter"/>
</dbReference>
<gene>
    <name evidence="5" type="ORF">CAUS1442_LOCUS11387</name>
</gene>
<dbReference type="PROSITE" id="PS51682">
    <property type="entry name" value="SAM_OMT_I"/>
    <property type="match status" value="1"/>
</dbReference>
<dbReference type="InterPro" id="IPR002935">
    <property type="entry name" value="SAM_O-MeTrfase"/>
</dbReference>
<dbReference type="InterPro" id="IPR050362">
    <property type="entry name" value="Cation-dep_OMT"/>
</dbReference>